<name>A0A4Q2SNS8_9ACTN</name>
<dbReference type="OrthoDB" id="151099at2"/>
<evidence type="ECO:0000313" key="3">
    <source>
        <dbReference type="EMBL" id="RYC05728.1"/>
    </source>
</evidence>
<keyword evidence="1" id="KW-0597">Phosphoprotein</keyword>
<dbReference type="Pfam" id="PF00498">
    <property type="entry name" value="FHA"/>
    <property type="match status" value="1"/>
</dbReference>
<comment type="caution">
    <text evidence="3">The sequence shown here is derived from an EMBL/GenBank/DDBJ whole genome shotgun (WGS) entry which is preliminary data.</text>
</comment>
<dbReference type="RefSeq" id="WP_129428219.1">
    <property type="nucleotide sequence ID" value="NZ_SDWV01000021.1"/>
</dbReference>
<keyword evidence="4" id="KW-1185">Reference proteome</keyword>
<dbReference type="InterPro" id="IPR008984">
    <property type="entry name" value="SMAD_FHA_dom_sf"/>
</dbReference>
<dbReference type="Proteomes" id="UP000291101">
    <property type="component" value="Unassembled WGS sequence"/>
</dbReference>
<protein>
    <submittedName>
        <fullName evidence="3">FHA domain-containing protein</fullName>
    </submittedName>
</protein>
<proteinExistence type="predicted"/>
<sequence length="295" mass="30953">MEIFLLVLAAVVVLVVAVQRGRGQGGASGGSQSSVLDTFEKAFRGIGDLVGKELSDDVLVLENNVLAAVFATGVRTRRTRSLLFGNTITVSISEVGAKALKPVRAIVEDEIMLDIVEKARKEGYTIAGEPRLLFVVDRSMAGFEAKVRTAVDEATPVTTVAASPSGMRPQARDAQVSLHWIGGGVAPFVLPVDGSEQVVGRSSSCDWQVDSPLVSGRHLLVSVATDGRPAALRVVDAGSVNKTTVDGSGPLVPGQVYEVGHGSEFKLGPHVRIRVLMGRSVHEDTAPTNGTHVGS</sequence>
<dbReference type="AlphaFoldDB" id="A0A4Q2SNS8"/>
<dbReference type="SUPFAM" id="SSF49879">
    <property type="entry name" value="SMAD/FHA domain"/>
    <property type="match status" value="1"/>
</dbReference>
<feature type="domain" description="FHA" evidence="2">
    <location>
        <begin position="197"/>
        <end position="250"/>
    </location>
</feature>
<evidence type="ECO:0000256" key="1">
    <source>
        <dbReference type="ARBA" id="ARBA00022553"/>
    </source>
</evidence>
<dbReference type="CDD" id="cd00060">
    <property type="entry name" value="FHA"/>
    <property type="match status" value="1"/>
</dbReference>
<dbReference type="InterPro" id="IPR000253">
    <property type="entry name" value="FHA_dom"/>
</dbReference>
<dbReference type="Gene3D" id="2.60.200.20">
    <property type="match status" value="1"/>
</dbReference>
<reference evidence="3 4" key="1">
    <citation type="submission" date="2019-01" db="EMBL/GenBank/DDBJ databases">
        <title>Novel species of Nocardioides.</title>
        <authorList>
            <person name="Liu Q."/>
            <person name="X Y.-H."/>
        </authorList>
    </citation>
    <scope>NUCLEOTIDE SEQUENCE [LARGE SCALE GENOMIC DNA]</scope>
    <source>
        <strain evidence="3 4">HLT2-9</strain>
    </source>
</reference>
<dbReference type="EMBL" id="SDWV01000021">
    <property type="protein sequence ID" value="RYC05728.1"/>
    <property type="molecule type" value="Genomic_DNA"/>
</dbReference>
<organism evidence="3 4">
    <name type="scientific">Nocardioides zhouii</name>
    <dbReference type="NCBI Taxonomy" id="1168729"/>
    <lineage>
        <taxon>Bacteria</taxon>
        <taxon>Bacillati</taxon>
        <taxon>Actinomycetota</taxon>
        <taxon>Actinomycetes</taxon>
        <taxon>Propionibacteriales</taxon>
        <taxon>Nocardioidaceae</taxon>
        <taxon>Nocardioides</taxon>
    </lineage>
</organism>
<evidence type="ECO:0000313" key="4">
    <source>
        <dbReference type="Proteomes" id="UP000291101"/>
    </source>
</evidence>
<dbReference type="PROSITE" id="PS50006">
    <property type="entry name" value="FHA_DOMAIN"/>
    <property type="match status" value="1"/>
</dbReference>
<accession>A0A4Q2SNS8</accession>
<evidence type="ECO:0000259" key="2">
    <source>
        <dbReference type="PROSITE" id="PS50006"/>
    </source>
</evidence>
<gene>
    <name evidence="3" type="ORF">EUA94_17665</name>
</gene>